<evidence type="ECO:0000256" key="9">
    <source>
        <dbReference type="ARBA" id="ARBA00048679"/>
    </source>
</evidence>
<comment type="caution">
    <text evidence="13">The sequence shown here is derived from an EMBL/GenBank/DDBJ whole genome shotgun (WGS) entry which is preliminary data.</text>
</comment>
<evidence type="ECO:0000256" key="1">
    <source>
        <dbReference type="ARBA" id="ARBA00009903"/>
    </source>
</evidence>
<dbReference type="PROSITE" id="PS50011">
    <property type="entry name" value="PROTEIN_KINASE_DOM"/>
    <property type="match status" value="1"/>
</dbReference>
<sequence>MNTVTEFSDCGLLQASYALKFIQRQLVELSIQCETTVQRELVCPQFFMELQDKLEKLLHETRSVCCPPPRKPEEGDFVTIKQFSSGSFGMLITSTGHIKVTDFGLSKIGPLNIAQDVQKAPVNRIVKEFTDKETVGSAPYMAPETIQESGYGKPVDWWALGIILFEFLVGDIPFDGIDYDDLFQHVIEDDIVWPEGEAAPSSDAQDLISLLLQKNAEIRLGTGGAGEVKAHPFFRGLCWRFLMDEEPPFIPQLRTEEDTSYFNSDADQQCQEDEGDEEPTVELPYLCSVAHRFTEVYSSPEHLSAPIAFNQIVVTRLVEEEEEEEEEQEFNYYEGKFNECFDEQEPDEGFEETESSEEKEEDPQEERQQRHRATPRRKSERKKWRRMKKRRRRCLHPINSLLSFQLILTHDQSHLLRHGRTGPVVMDVTLTGNEAGEMRCPSPIVAFVTALVMQIGLALPN</sequence>
<keyword evidence="14" id="KW-1185">Reference proteome</keyword>
<comment type="catalytic activity">
    <reaction evidence="9">
        <text>L-seryl-[protein] + ATP = O-phospho-L-seryl-[protein] + ADP + H(+)</text>
        <dbReference type="Rhea" id="RHEA:17989"/>
        <dbReference type="Rhea" id="RHEA-COMP:9863"/>
        <dbReference type="Rhea" id="RHEA-COMP:11604"/>
        <dbReference type="ChEBI" id="CHEBI:15378"/>
        <dbReference type="ChEBI" id="CHEBI:29999"/>
        <dbReference type="ChEBI" id="CHEBI:30616"/>
        <dbReference type="ChEBI" id="CHEBI:83421"/>
        <dbReference type="ChEBI" id="CHEBI:456216"/>
        <dbReference type="EC" id="2.7.11.1"/>
    </reaction>
</comment>
<dbReference type="PANTHER" id="PTHR24356:SF414">
    <property type="entry name" value="NON-SPECIFIC SERINE_THREONINE PROTEIN KINASE"/>
    <property type="match status" value="1"/>
</dbReference>
<evidence type="ECO:0000256" key="4">
    <source>
        <dbReference type="ARBA" id="ARBA00022679"/>
    </source>
</evidence>
<keyword evidence="3" id="KW-0723">Serine/threonine-protein kinase</keyword>
<dbReference type="InterPro" id="IPR000961">
    <property type="entry name" value="AGC-kinase_C"/>
</dbReference>
<accession>A0AAV1PEG1</accession>
<evidence type="ECO:0000256" key="3">
    <source>
        <dbReference type="ARBA" id="ARBA00022527"/>
    </source>
</evidence>
<feature type="region of interest" description="Disordered" evidence="10">
    <location>
        <begin position="344"/>
        <end position="390"/>
    </location>
</feature>
<evidence type="ECO:0000256" key="10">
    <source>
        <dbReference type="SAM" id="MobiDB-lite"/>
    </source>
</evidence>
<dbReference type="GO" id="GO:0004674">
    <property type="term" value="F:protein serine/threonine kinase activity"/>
    <property type="evidence" value="ECO:0007669"/>
    <property type="project" value="UniProtKB-KW"/>
</dbReference>
<dbReference type="SUPFAM" id="SSF140482">
    <property type="entry name" value="MAST3 pre-PK domain-like"/>
    <property type="match status" value="1"/>
</dbReference>
<dbReference type="PANTHER" id="PTHR24356">
    <property type="entry name" value="SERINE/THREONINE-PROTEIN KINASE"/>
    <property type="match status" value="1"/>
</dbReference>
<comment type="similarity">
    <text evidence="1">Belongs to the protein kinase superfamily. AGC Ser/Thr protein kinase family.</text>
</comment>
<feature type="compositionally biased region" description="Acidic residues" evidence="10">
    <location>
        <begin position="344"/>
        <end position="364"/>
    </location>
</feature>
<dbReference type="InterPro" id="IPR011009">
    <property type="entry name" value="Kinase-like_dom_sf"/>
</dbReference>
<feature type="compositionally biased region" description="Basic residues" evidence="10">
    <location>
        <begin position="369"/>
        <end position="390"/>
    </location>
</feature>
<evidence type="ECO:0000256" key="2">
    <source>
        <dbReference type="ARBA" id="ARBA00012513"/>
    </source>
</evidence>
<dbReference type="InterPro" id="IPR050236">
    <property type="entry name" value="Ser_Thr_kinase_AGC"/>
</dbReference>
<evidence type="ECO:0000256" key="7">
    <source>
        <dbReference type="ARBA" id="ARBA00022840"/>
    </source>
</evidence>
<dbReference type="Pfam" id="PF08926">
    <property type="entry name" value="DUF1908"/>
    <property type="match status" value="1"/>
</dbReference>
<dbReference type="Gene3D" id="1.10.510.10">
    <property type="entry name" value="Transferase(Phosphotransferase) domain 1"/>
    <property type="match status" value="1"/>
</dbReference>
<keyword evidence="4" id="KW-0808">Transferase</keyword>
<keyword evidence="5" id="KW-0547">Nucleotide-binding</keyword>
<dbReference type="GO" id="GO:0035556">
    <property type="term" value="P:intracellular signal transduction"/>
    <property type="evidence" value="ECO:0007669"/>
    <property type="project" value="TreeGrafter"/>
</dbReference>
<dbReference type="InterPro" id="IPR023142">
    <property type="entry name" value="MAST_pre-PK_dom_sf"/>
</dbReference>
<evidence type="ECO:0000256" key="8">
    <source>
        <dbReference type="ARBA" id="ARBA00047899"/>
    </source>
</evidence>
<reference evidence="13 14" key="1">
    <citation type="submission" date="2024-01" db="EMBL/GenBank/DDBJ databases">
        <authorList>
            <person name="Alioto T."/>
            <person name="Alioto T."/>
            <person name="Gomez Garrido J."/>
        </authorList>
    </citation>
    <scope>NUCLEOTIDE SEQUENCE [LARGE SCALE GENOMIC DNA]</scope>
</reference>
<dbReference type="Pfam" id="PF00069">
    <property type="entry name" value="Pkinase"/>
    <property type="match status" value="1"/>
</dbReference>
<protein>
    <recommendedName>
        <fullName evidence="2">non-specific serine/threonine protein kinase</fullName>
        <ecNumber evidence="2">2.7.11.1</ecNumber>
    </recommendedName>
</protein>
<dbReference type="EMBL" id="CAWUFR010000151">
    <property type="protein sequence ID" value="CAK6970167.1"/>
    <property type="molecule type" value="Genomic_DNA"/>
</dbReference>
<dbReference type="Gene3D" id="1.20.1480.20">
    <property type="entry name" value="MAST3 pre-PK domain-like"/>
    <property type="match status" value="1"/>
</dbReference>
<dbReference type="Gene3D" id="3.30.200.20">
    <property type="entry name" value="Phosphorylase Kinase, domain 1"/>
    <property type="match status" value="1"/>
</dbReference>
<evidence type="ECO:0000313" key="13">
    <source>
        <dbReference type="EMBL" id="CAK6970167.1"/>
    </source>
</evidence>
<feature type="domain" description="Protein kinase" evidence="11">
    <location>
        <begin position="1"/>
        <end position="234"/>
    </location>
</feature>
<dbReference type="SMART" id="SM00220">
    <property type="entry name" value="S_TKc"/>
    <property type="match status" value="1"/>
</dbReference>
<dbReference type="InterPro" id="IPR015022">
    <property type="entry name" value="MAST_pre-PK_dom"/>
</dbReference>
<dbReference type="SUPFAM" id="SSF56112">
    <property type="entry name" value="Protein kinase-like (PK-like)"/>
    <property type="match status" value="1"/>
</dbReference>
<dbReference type="EC" id="2.7.11.1" evidence="2"/>
<name>A0AAV1PEG1_SCOSC</name>
<evidence type="ECO:0000256" key="6">
    <source>
        <dbReference type="ARBA" id="ARBA00022777"/>
    </source>
</evidence>
<dbReference type="InterPro" id="IPR000719">
    <property type="entry name" value="Prot_kinase_dom"/>
</dbReference>
<evidence type="ECO:0000259" key="12">
    <source>
        <dbReference type="PROSITE" id="PS51285"/>
    </source>
</evidence>
<evidence type="ECO:0000256" key="5">
    <source>
        <dbReference type="ARBA" id="ARBA00022741"/>
    </source>
</evidence>
<dbReference type="PROSITE" id="PS51285">
    <property type="entry name" value="AGC_KINASE_CTER"/>
    <property type="match status" value="1"/>
</dbReference>
<comment type="catalytic activity">
    <reaction evidence="8">
        <text>L-threonyl-[protein] + ATP = O-phospho-L-threonyl-[protein] + ADP + H(+)</text>
        <dbReference type="Rhea" id="RHEA:46608"/>
        <dbReference type="Rhea" id="RHEA-COMP:11060"/>
        <dbReference type="Rhea" id="RHEA-COMP:11605"/>
        <dbReference type="ChEBI" id="CHEBI:15378"/>
        <dbReference type="ChEBI" id="CHEBI:30013"/>
        <dbReference type="ChEBI" id="CHEBI:30616"/>
        <dbReference type="ChEBI" id="CHEBI:61977"/>
        <dbReference type="ChEBI" id="CHEBI:456216"/>
        <dbReference type="EC" id="2.7.11.1"/>
    </reaction>
</comment>
<organism evidence="13 14">
    <name type="scientific">Scomber scombrus</name>
    <name type="common">Atlantic mackerel</name>
    <name type="synonym">Scomber vernalis</name>
    <dbReference type="NCBI Taxonomy" id="13677"/>
    <lineage>
        <taxon>Eukaryota</taxon>
        <taxon>Metazoa</taxon>
        <taxon>Chordata</taxon>
        <taxon>Craniata</taxon>
        <taxon>Vertebrata</taxon>
        <taxon>Euteleostomi</taxon>
        <taxon>Actinopterygii</taxon>
        <taxon>Neopterygii</taxon>
        <taxon>Teleostei</taxon>
        <taxon>Neoteleostei</taxon>
        <taxon>Acanthomorphata</taxon>
        <taxon>Pelagiaria</taxon>
        <taxon>Scombriformes</taxon>
        <taxon>Scombridae</taxon>
        <taxon>Scomber</taxon>
    </lineage>
</organism>
<dbReference type="AlphaFoldDB" id="A0AAV1PEG1"/>
<dbReference type="GO" id="GO:0005524">
    <property type="term" value="F:ATP binding"/>
    <property type="evidence" value="ECO:0007669"/>
    <property type="project" value="UniProtKB-KW"/>
</dbReference>
<gene>
    <name evidence="13" type="ORF">FSCOSCO3_A021713</name>
</gene>
<feature type="domain" description="AGC-kinase C-terminal" evidence="12">
    <location>
        <begin position="235"/>
        <end position="345"/>
    </location>
</feature>
<keyword evidence="6 13" id="KW-0418">Kinase</keyword>
<evidence type="ECO:0000313" key="14">
    <source>
        <dbReference type="Proteomes" id="UP001314229"/>
    </source>
</evidence>
<proteinExistence type="inferred from homology"/>
<keyword evidence="7" id="KW-0067">ATP-binding</keyword>
<evidence type="ECO:0000259" key="11">
    <source>
        <dbReference type="PROSITE" id="PS50011"/>
    </source>
</evidence>
<dbReference type="Proteomes" id="UP001314229">
    <property type="component" value="Unassembled WGS sequence"/>
</dbReference>
<dbReference type="GO" id="GO:0000287">
    <property type="term" value="F:magnesium ion binding"/>
    <property type="evidence" value="ECO:0007669"/>
    <property type="project" value="InterPro"/>
</dbReference>